<evidence type="ECO:0000313" key="3">
    <source>
        <dbReference type="EMBL" id="GAA3211617.1"/>
    </source>
</evidence>
<feature type="transmembrane region" description="Helical" evidence="2">
    <location>
        <begin position="40"/>
        <end position="61"/>
    </location>
</feature>
<gene>
    <name evidence="3" type="ORF">GCM10010468_30400</name>
</gene>
<proteinExistence type="predicted"/>
<feature type="region of interest" description="Disordered" evidence="1">
    <location>
        <begin position="69"/>
        <end position="126"/>
    </location>
</feature>
<name>A0ABP6Q8J5_9ACTN</name>
<comment type="caution">
    <text evidence="3">The sequence shown here is derived from an EMBL/GenBank/DDBJ whole genome shotgun (WGS) entry which is preliminary data.</text>
</comment>
<dbReference type="RefSeq" id="WP_344828307.1">
    <property type="nucleotide sequence ID" value="NZ_BAAAUV010000006.1"/>
</dbReference>
<feature type="compositionally biased region" description="Gly residues" evidence="1">
    <location>
        <begin position="94"/>
        <end position="124"/>
    </location>
</feature>
<sequence>MTEKNSGENHPGASEDILETSPFQGDLDTELAPKPQRFKLPGATLILTAAVVAVAGFVGGIQADKAWGKDDGQSSAFPGGQNANRPGGFNRQNGGFGGGQGGQNGQNGGGGGFGGGGGQGGGFTTGTVTKVEGDTIYLQTRDGQTIKVKSTGTTKITVSKEGKASDLKNGATIVVVGQAGSDGTIEATTVTEGGGLRPGGFGGQGGGQGQGGGGQGPAQP</sequence>
<dbReference type="EMBL" id="BAAAUV010000006">
    <property type="protein sequence ID" value="GAA3211617.1"/>
    <property type="molecule type" value="Genomic_DNA"/>
</dbReference>
<reference evidence="4" key="1">
    <citation type="journal article" date="2019" name="Int. J. Syst. Evol. Microbiol.">
        <title>The Global Catalogue of Microorganisms (GCM) 10K type strain sequencing project: providing services to taxonomists for standard genome sequencing and annotation.</title>
        <authorList>
            <consortium name="The Broad Institute Genomics Platform"/>
            <consortium name="The Broad Institute Genome Sequencing Center for Infectious Disease"/>
            <person name="Wu L."/>
            <person name="Ma J."/>
        </authorList>
    </citation>
    <scope>NUCLEOTIDE SEQUENCE [LARGE SCALE GENOMIC DNA]</scope>
    <source>
        <strain evidence="4">JCM 9377</strain>
    </source>
</reference>
<feature type="region of interest" description="Disordered" evidence="1">
    <location>
        <begin position="1"/>
        <end position="34"/>
    </location>
</feature>
<feature type="compositionally biased region" description="Polar residues" evidence="1">
    <location>
        <begin position="73"/>
        <end position="84"/>
    </location>
</feature>
<keyword evidence="2" id="KW-0472">Membrane</keyword>
<feature type="region of interest" description="Disordered" evidence="1">
    <location>
        <begin position="193"/>
        <end position="220"/>
    </location>
</feature>
<protein>
    <recommendedName>
        <fullName evidence="5">DUF5666 domain-containing protein</fullName>
    </recommendedName>
</protein>
<dbReference type="Proteomes" id="UP001501237">
    <property type="component" value="Unassembled WGS sequence"/>
</dbReference>
<evidence type="ECO:0000256" key="1">
    <source>
        <dbReference type="SAM" id="MobiDB-lite"/>
    </source>
</evidence>
<organism evidence="3 4">
    <name type="scientific">Actinocorallia longicatena</name>
    <dbReference type="NCBI Taxonomy" id="111803"/>
    <lineage>
        <taxon>Bacteria</taxon>
        <taxon>Bacillati</taxon>
        <taxon>Actinomycetota</taxon>
        <taxon>Actinomycetes</taxon>
        <taxon>Streptosporangiales</taxon>
        <taxon>Thermomonosporaceae</taxon>
        <taxon>Actinocorallia</taxon>
    </lineage>
</organism>
<keyword evidence="2" id="KW-1133">Transmembrane helix</keyword>
<evidence type="ECO:0008006" key="5">
    <source>
        <dbReference type="Google" id="ProtNLM"/>
    </source>
</evidence>
<keyword evidence="4" id="KW-1185">Reference proteome</keyword>
<accession>A0ABP6Q8J5</accession>
<evidence type="ECO:0000256" key="2">
    <source>
        <dbReference type="SAM" id="Phobius"/>
    </source>
</evidence>
<keyword evidence="2" id="KW-0812">Transmembrane</keyword>
<evidence type="ECO:0000313" key="4">
    <source>
        <dbReference type="Proteomes" id="UP001501237"/>
    </source>
</evidence>